<name>A0A919H241_9ACTN</name>
<dbReference type="Pfam" id="PF13360">
    <property type="entry name" value="PQQ_2"/>
    <property type="match status" value="1"/>
</dbReference>
<dbReference type="SUPFAM" id="SSF75011">
    <property type="entry name" value="3-carboxy-cis,cis-mucoante lactonizing enzyme"/>
    <property type="match status" value="1"/>
</dbReference>
<dbReference type="InterPro" id="IPR015943">
    <property type="entry name" value="WD40/YVTN_repeat-like_dom_sf"/>
</dbReference>
<protein>
    <recommendedName>
        <fullName evidence="1">Pyrrolo-quinoline quinone repeat domain-containing protein</fullName>
    </recommendedName>
</protein>
<dbReference type="AlphaFoldDB" id="A0A919H241"/>
<accession>A0A919H241</accession>
<organism evidence="2 3">
    <name type="scientific">Streptomyces xanthophaeus</name>
    <dbReference type="NCBI Taxonomy" id="67385"/>
    <lineage>
        <taxon>Bacteria</taxon>
        <taxon>Bacillati</taxon>
        <taxon>Actinomycetota</taxon>
        <taxon>Actinomycetes</taxon>
        <taxon>Kitasatosporales</taxon>
        <taxon>Streptomycetaceae</taxon>
        <taxon>Streptomyces</taxon>
    </lineage>
</organism>
<dbReference type="Gene3D" id="2.130.10.10">
    <property type="entry name" value="YVTN repeat-like/Quinoprotein amine dehydrogenase"/>
    <property type="match status" value="1"/>
</dbReference>
<dbReference type="RefSeq" id="WP_031147757.1">
    <property type="nucleotide sequence ID" value="NZ_BNEE01000006.1"/>
</dbReference>
<sequence length="538" mass="58432">MTAPPFVRRALGDGPFAGVGRPRVAVVDEPSQAVAVGGDVGPLFRSGHATADSGWTGHRIGIYERDGLHCRHLVRSSYPVHSLAFHPSLPLLAIGTGRYDGGYSYEGELLLLHLATGTAVSALQYGREVLSVDWQGATELRLLLAPYDDRQDPLSREQAHEAVVERADWAAVGPATLRDEELDAPVQLTIRQDHSHRARCLLTALAASAGRPWSPRGQVWAVEGLEDGRVLAALDGVLAESWLPSGERQWVVEDQEGGRQLVPASDGASVWTNAERRPRRKERWGTSSPRIERIALDDGQLLETLSHEASCVLVAGDRRTVLWQPNDRRRKRPERLMLFDLDGPAVDGPEAEELVVFDHPRPVRPAHRPYVLISADPDDSTHDKRVTVLSADETPRRLLPHTWVPQEHHFGGPAAEIGESLVYAATVPHGHGHGHGPLTGEAYVVRRSLKGSVLWQHRSDHPATALATDGESVYVACNSGTLTALDAHDGSVRWHTALEVDGEPATALCLAPAPGGRLLIGTVEGRILLQEGLRGSHA</sequence>
<dbReference type="Proteomes" id="UP000600026">
    <property type="component" value="Unassembled WGS sequence"/>
</dbReference>
<proteinExistence type="predicted"/>
<comment type="caution">
    <text evidence="2">The sequence shown here is derived from an EMBL/GenBank/DDBJ whole genome shotgun (WGS) entry which is preliminary data.</text>
</comment>
<evidence type="ECO:0000259" key="1">
    <source>
        <dbReference type="Pfam" id="PF13360"/>
    </source>
</evidence>
<dbReference type="SUPFAM" id="SSF69304">
    <property type="entry name" value="Tricorn protease N-terminal domain"/>
    <property type="match status" value="1"/>
</dbReference>
<evidence type="ECO:0000313" key="3">
    <source>
        <dbReference type="Proteomes" id="UP000600026"/>
    </source>
</evidence>
<dbReference type="InterPro" id="IPR002372">
    <property type="entry name" value="PQQ_rpt_dom"/>
</dbReference>
<feature type="domain" description="Pyrrolo-quinoline quinone repeat" evidence="1">
    <location>
        <begin position="450"/>
        <end position="501"/>
    </location>
</feature>
<gene>
    <name evidence="2" type="ORF">Sxan_57740</name>
</gene>
<dbReference type="InterPro" id="IPR018391">
    <property type="entry name" value="PQQ_b-propeller_rpt"/>
</dbReference>
<dbReference type="EMBL" id="BNEE01000006">
    <property type="protein sequence ID" value="GHI88410.1"/>
    <property type="molecule type" value="Genomic_DNA"/>
</dbReference>
<dbReference type="SMART" id="SM00564">
    <property type="entry name" value="PQQ"/>
    <property type="match status" value="1"/>
</dbReference>
<keyword evidence="3" id="KW-1185">Reference proteome</keyword>
<reference evidence="2" key="1">
    <citation type="submission" date="2020-09" db="EMBL/GenBank/DDBJ databases">
        <title>Whole genome shotgun sequence of Streptomyces xanthophaeus NBRC 12829.</title>
        <authorList>
            <person name="Komaki H."/>
            <person name="Tamura T."/>
        </authorList>
    </citation>
    <scope>NUCLEOTIDE SEQUENCE</scope>
    <source>
        <strain evidence="2">NBRC 12829</strain>
    </source>
</reference>
<evidence type="ECO:0000313" key="2">
    <source>
        <dbReference type="EMBL" id="GHI88410.1"/>
    </source>
</evidence>
<dbReference type="OrthoDB" id="3635325at2"/>